<dbReference type="EMBL" id="JAGGKI010000013">
    <property type="protein sequence ID" value="MBP1895282.1"/>
    <property type="molecule type" value="Genomic_DNA"/>
</dbReference>
<dbReference type="GeneID" id="95406303"/>
<evidence type="ECO:0000313" key="3">
    <source>
        <dbReference type="Proteomes" id="UP000706926"/>
    </source>
</evidence>
<keyword evidence="3" id="KW-1185">Reference proteome</keyword>
<proteinExistence type="predicted"/>
<accession>A0ABS4FGA7</accession>
<organism evidence="2 3">
    <name type="scientific">Paenibacillus lactis</name>
    <dbReference type="NCBI Taxonomy" id="228574"/>
    <lineage>
        <taxon>Bacteria</taxon>
        <taxon>Bacillati</taxon>
        <taxon>Bacillota</taxon>
        <taxon>Bacilli</taxon>
        <taxon>Bacillales</taxon>
        <taxon>Paenibacillaceae</taxon>
        <taxon>Paenibacillus</taxon>
    </lineage>
</organism>
<dbReference type="Gene3D" id="3.20.20.150">
    <property type="entry name" value="Divalent-metal-dependent TIM barrel enzymes"/>
    <property type="match status" value="1"/>
</dbReference>
<dbReference type="GO" id="GO:0016853">
    <property type="term" value="F:isomerase activity"/>
    <property type="evidence" value="ECO:0007669"/>
    <property type="project" value="UniProtKB-KW"/>
</dbReference>
<protein>
    <submittedName>
        <fullName evidence="2">Sugar phosphate isomerase/epimerase</fullName>
    </submittedName>
</protein>
<dbReference type="InterPro" id="IPR036237">
    <property type="entry name" value="Xyl_isomerase-like_sf"/>
</dbReference>
<dbReference type="PANTHER" id="PTHR12110">
    <property type="entry name" value="HYDROXYPYRUVATE ISOMERASE"/>
    <property type="match status" value="1"/>
</dbReference>
<dbReference type="Proteomes" id="UP000706926">
    <property type="component" value="Unassembled WGS sequence"/>
</dbReference>
<keyword evidence="2" id="KW-0413">Isomerase</keyword>
<sequence>MTSLKKQRSVLSDHPSRWPLGTSLSLNDWADGHVDIEAVQQAGIKVIELAWRNDAFDLFNPVNERTCRFWIENSRELGISIWTLHLPYGPAFDISAVSEAASVEASRLLCRLMQLAHEWGIPMVVLHPSWEPITDEERPQRLEACRRALSVLADEAEALGIRIAVECLPRTCLGNSGREIASLLAADPRLGICCDVNHLLLEAPECFIREQGERIFTVHMSDCDGRDERHWMPGMGSIRWNEVLRALVLHDYQGPFMFEVRRPVPSEVAACWERLIEGYDLAYPKAIELP</sequence>
<gene>
    <name evidence="2" type="ORF">J2Z18_004392</name>
</gene>
<comment type="caution">
    <text evidence="2">The sequence shown here is derived from an EMBL/GenBank/DDBJ whole genome shotgun (WGS) entry which is preliminary data.</text>
</comment>
<evidence type="ECO:0000259" key="1">
    <source>
        <dbReference type="Pfam" id="PF01261"/>
    </source>
</evidence>
<dbReference type="InterPro" id="IPR050312">
    <property type="entry name" value="IolE/XylAMocC-like"/>
</dbReference>
<feature type="domain" description="Xylose isomerase-like TIM barrel" evidence="1">
    <location>
        <begin position="36"/>
        <end position="264"/>
    </location>
</feature>
<dbReference type="SUPFAM" id="SSF51658">
    <property type="entry name" value="Xylose isomerase-like"/>
    <property type="match status" value="1"/>
</dbReference>
<reference evidence="2 3" key="1">
    <citation type="submission" date="2021-03" db="EMBL/GenBank/DDBJ databases">
        <title>Genomic Encyclopedia of Type Strains, Phase IV (KMG-IV): sequencing the most valuable type-strain genomes for metagenomic binning, comparative biology and taxonomic classification.</title>
        <authorList>
            <person name="Goeker M."/>
        </authorList>
    </citation>
    <scope>NUCLEOTIDE SEQUENCE [LARGE SCALE GENOMIC DNA]</scope>
    <source>
        <strain evidence="2 3">DSM 15596</strain>
    </source>
</reference>
<name>A0ABS4FGA7_9BACL</name>
<dbReference type="InterPro" id="IPR013022">
    <property type="entry name" value="Xyl_isomerase-like_TIM-brl"/>
</dbReference>
<dbReference type="PANTHER" id="PTHR12110:SF53">
    <property type="entry name" value="BLR5974 PROTEIN"/>
    <property type="match status" value="1"/>
</dbReference>
<dbReference type="RefSeq" id="WP_007130354.1">
    <property type="nucleotide sequence ID" value="NZ_CP139098.1"/>
</dbReference>
<dbReference type="Pfam" id="PF01261">
    <property type="entry name" value="AP_endonuc_2"/>
    <property type="match status" value="1"/>
</dbReference>
<evidence type="ECO:0000313" key="2">
    <source>
        <dbReference type="EMBL" id="MBP1895282.1"/>
    </source>
</evidence>